<feature type="region of interest" description="Disordered" evidence="1">
    <location>
        <begin position="1"/>
        <end position="33"/>
    </location>
</feature>
<evidence type="ECO:0000256" key="1">
    <source>
        <dbReference type="SAM" id="MobiDB-lite"/>
    </source>
</evidence>
<sequence>MPKRRGVQRVPHLTPAYPNSHSSHISSLSPLPPPYPSHLTCHTSNLSSHQSALKQGDGKITTITGSNPPTVARQS</sequence>
<comment type="caution">
    <text evidence="2">The sequence shown here is derived from an EMBL/GenBank/DDBJ whole genome shotgun (WGS) entry which is preliminary data.</text>
</comment>
<name>A0AAE1DN15_9GAST</name>
<gene>
    <name evidence="2" type="ORF">RRG08_015300</name>
</gene>
<evidence type="ECO:0000313" key="2">
    <source>
        <dbReference type="EMBL" id="KAK3775453.1"/>
    </source>
</evidence>
<reference evidence="2" key="1">
    <citation type="journal article" date="2023" name="G3 (Bethesda)">
        <title>A reference genome for the long-term kleptoplast-retaining sea slug Elysia crispata morphotype clarki.</title>
        <authorList>
            <person name="Eastman K.E."/>
            <person name="Pendleton A.L."/>
            <person name="Shaikh M.A."/>
            <person name="Suttiyut T."/>
            <person name="Ogas R."/>
            <person name="Tomko P."/>
            <person name="Gavelis G."/>
            <person name="Widhalm J.R."/>
            <person name="Wisecaver J.H."/>
        </authorList>
    </citation>
    <scope>NUCLEOTIDE SEQUENCE</scope>
    <source>
        <strain evidence="2">ECLA1</strain>
    </source>
</reference>
<proteinExistence type="predicted"/>
<evidence type="ECO:0000313" key="3">
    <source>
        <dbReference type="Proteomes" id="UP001283361"/>
    </source>
</evidence>
<organism evidence="2 3">
    <name type="scientific">Elysia crispata</name>
    <name type="common">lettuce slug</name>
    <dbReference type="NCBI Taxonomy" id="231223"/>
    <lineage>
        <taxon>Eukaryota</taxon>
        <taxon>Metazoa</taxon>
        <taxon>Spiralia</taxon>
        <taxon>Lophotrochozoa</taxon>
        <taxon>Mollusca</taxon>
        <taxon>Gastropoda</taxon>
        <taxon>Heterobranchia</taxon>
        <taxon>Euthyneura</taxon>
        <taxon>Panpulmonata</taxon>
        <taxon>Sacoglossa</taxon>
        <taxon>Placobranchoidea</taxon>
        <taxon>Plakobranchidae</taxon>
        <taxon>Elysia</taxon>
    </lineage>
</organism>
<dbReference type="Proteomes" id="UP001283361">
    <property type="component" value="Unassembled WGS sequence"/>
</dbReference>
<feature type="compositionally biased region" description="Low complexity" evidence="1">
    <location>
        <begin position="18"/>
        <end position="29"/>
    </location>
</feature>
<keyword evidence="3" id="KW-1185">Reference proteome</keyword>
<protein>
    <submittedName>
        <fullName evidence="2">Uncharacterized protein</fullName>
    </submittedName>
</protein>
<dbReference type="EMBL" id="JAWDGP010003317">
    <property type="protein sequence ID" value="KAK3775453.1"/>
    <property type="molecule type" value="Genomic_DNA"/>
</dbReference>
<accession>A0AAE1DN15</accession>
<dbReference type="AlphaFoldDB" id="A0AAE1DN15"/>